<feature type="active site" description="Charge relay system" evidence="6">
    <location>
        <position position="221"/>
    </location>
</feature>
<evidence type="ECO:0000256" key="5">
    <source>
        <dbReference type="ARBA" id="ARBA00022825"/>
    </source>
</evidence>
<accession>A0A9D1YYI2</accession>
<dbReference type="Gene3D" id="3.40.50.10740">
    <property type="entry name" value="Class I glutamine amidotransferase-like"/>
    <property type="match status" value="1"/>
</dbReference>
<dbReference type="GO" id="GO:0006508">
    <property type="term" value="P:proteolysis"/>
    <property type="evidence" value="ECO:0007669"/>
    <property type="project" value="UniProtKB-KW"/>
</dbReference>
<protein>
    <submittedName>
        <fullName evidence="9">LD-carboxypeptidase</fullName>
    </submittedName>
</protein>
<evidence type="ECO:0000259" key="8">
    <source>
        <dbReference type="Pfam" id="PF17676"/>
    </source>
</evidence>
<evidence type="ECO:0000313" key="9">
    <source>
        <dbReference type="EMBL" id="HIY66281.1"/>
    </source>
</evidence>
<evidence type="ECO:0000259" key="7">
    <source>
        <dbReference type="Pfam" id="PF02016"/>
    </source>
</evidence>
<dbReference type="AlphaFoldDB" id="A0A9D1YYI2"/>
<dbReference type="GO" id="GO:0008236">
    <property type="term" value="F:serine-type peptidase activity"/>
    <property type="evidence" value="ECO:0007669"/>
    <property type="project" value="UniProtKB-KW"/>
</dbReference>
<dbReference type="InterPro" id="IPR027461">
    <property type="entry name" value="Carboxypeptidase_A_C_sf"/>
</dbReference>
<evidence type="ECO:0000256" key="4">
    <source>
        <dbReference type="ARBA" id="ARBA00022801"/>
    </source>
</evidence>
<dbReference type="InterPro" id="IPR040921">
    <property type="entry name" value="Peptidase_S66C"/>
</dbReference>
<dbReference type="PANTHER" id="PTHR30237">
    <property type="entry name" value="MURAMOYLTETRAPEPTIDE CARBOXYPEPTIDASE"/>
    <property type="match status" value="1"/>
</dbReference>
<keyword evidence="4" id="KW-0378">Hydrolase</keyword>
<gene>
    <name evidence="9" type="ORF">H9830_08410</name>
</gene>
<dbReference type="PIRSF" id="PIRSF028757">
    <property type="entry name" value="LD-carboxypeptidase"/>
    <property type="match status" value="1"/>
</dbReference>
<dbReference type="InterPro" id="IPR027478">
    <property type="entry name" value="LdcA_N"/>
</dbReference>
<name>A0A9D1YYI2_9MICO</name>
<dbReference type="InterPro" id="IPR040449">
    <property type="entry name" value="Peptidase_S66_N"/>
</dbReference>
<evidence type="ECO:0000256" key="3">
    <source>
        <dbReference type="ARBA" id="ARBA00022670"/>
    </source>
</evidence>
<keyword evidence="3" id="KW-0645">Protease</keyword>
<dbReference type="Gene3D" id="3.50.30.60">
    <property type="entry name" value="LD-carboxypeptidase A C-terminal domain-like"/>
    <property type="match status" value="1"/>
</dbReference>
<evidence type="ECO:0000256" key="6">
    <source>
        <dbReference type="PIRSR" id="PIRSR028757-1"/>
    </source>
</evidence>
<comment type="caution">
    <text evidence="9">The sequence shown here is derived from an EMBL/GenBank/DDBJ whole genome shotgun (WGS) entry which is preliminary data.</text>
</comment>
<proteinExistence type="inferred from homology"/>
<evidence type="ECO:0000313" key="10">
    <source>
        <dbReference type="Proteomes" id="UP000824005"/>
    </source>
</evidence>
<sequence length="316" mass="33947">MIPRDAYLDSAPLQPGDTVAFVSPAGQCSAEALERGKQFYEQWGLNVLVGEHALAKHPRADYLAGTDAERRADLVAAWLNPDIDAVVSTRGGYGSLRLLDGIDWAAMRTAAARRDGRPKLLTGSSDITALHEAFRAHLDVPTLFCPMATNDVFGKSTSIRDDVHRWLFQAWRGQSLVGPATEVLAPGIAAGRFTGGNLSLLASALGAAEAERQPDGILFLEDVTEKPYRIDNFLTQLRRAGSFDSVKGVVLGSWHECGDLDAVRALMEEEFGESGIPVLWEQGFGHDPDAISVPLGVEGLLDATGQEPVLTVTEGV</sequence>
<dbReference type="SUPFAM" id="SSF52317">
    <property type="entry name" value="Class I glutamine amidotransferase-like"/>
    <property type="match status" value="1"/>
</dbReference>
<feature type="active site" description="Charge relay system" evidence="6">
    <location>
        <position position="286"/>
    </location>
</feature>
<reference evidence="9" key="2">
    <citation type="submission" date="2021-04" db="EMBL/GenBank/DDBJ databases">
        <authorList>
            <person name="Gilroy R."/>
        </authorList>
    </citation>
    <scope>NUCLEOTIDE SEQUENCE</scope>
    <source>
        <strain evidence="9">ChiGjej1B1-98</strain>
    </source>
</reference>
<dbReference type="SUPFAM" id="SSF141986">
    <property type="entry name" value="LD-carboxypeptidase A C-terminal domain-like"/>
    <property type="match status" value="1"/>
</dbReference>
<dbReference type="Pfam" id="PF17676">
    <property type="entry name" value="Peptidase_S66C"/>
    <property type="match status" value="1"/>
</dbReference>
<reference evidence="9" key="1">
    <citation type="journal article" date="2021" name="PeerJ">
        <title>Extensive microbial diversity within the chicken gut microbiome revealed by metagenomics and culture.</title>
        <authorList>
            <person name="Gilroy R."/>
            <person name="Ravi A."/>
            <person name="Getino M."/>
            <person name="Pursley I."/>
            <person name="Horton D.L."/>
            <person name="Alikhan N.F."/>
            <person name="Baker D."/>
            <person name="Gharbi K."/>
            <person name="Hall N."/>
            <person name="Watson M."/>
            <person name="Adriaenssens E.M."/>
            <person name="Foster-Nyarko E."/>
            <person name="Jarju S."/>
            <person name="Secka A."/>
            <person name="Antonio M."/>
            <person name="Oren A."/>
            <person name="Chaudhuri R.R."/>
            <person name="La Ragione R."/>
            <person name="Hildebrand F."/>
            <person name="Pallen M.J."/>
        </authorList>
    </citation>
    <scope>NUCLEOTIDE SEQUENCE</scope>
    <source>
        <strain evidence="9">ChiGjej1B1-98</strain>
    </source>
</reference>
<feature type="domain" description="LD-carboxypeptidase N-terminal" evidence="7">
    <location>
        <begin position="19"/>
        <end position="143"/>
    </location>
</feature>
<keyword evidence="2" id="KW-0121">Carboxypeptidase</keyword>
<comment type="similarity">
    <text evidence="1">Belongs to the peptidase S66 family.</text>
</comment>
<keyword evidence="5" id="KW-0720">Serine protease</keyword>
<dbReference type="PANTHER" id="PTHR30237:SF2">
    <property type="entry name" value="MUREIN TETRAPEPTIDE CARBOXYPEPTIDASE"/>
    <property type="match status" value="1"/>
</dbReference>
<evidence type="ECO:0000256" key="2">
    <source>
        <dbReference type="ARBA" id="ARBA00022645"/>
    </source>
</evidence>
<dbReference type="GO" id="GO:0004180">
    <property type="term" value="F:carboxypeptidase activity"/>
    <property type="evidence" value="ECO:0007669"/>
    <property type="project" value="UniProtKB-KW"/>
</dbReference>
<feature type="domain" description="LD-carboxypeptidase C-terminal" evidence="8">
    <location>
        <begin position="191"/>
        <end position="298"/>
    </location>
</feature>
<dbReference type="InterPro" id="IPR029062">
    <property type="entry name" value="Class_I_gatase-like"/>
</dbReference>
<dbReference type="Pfam" id="PF02016">
    <property type="entry name" value="Peptidase_S66"/>
    <property type="match status" value="1"/>
</dbReference>
<dbReference type="CDD" id="cd07025">
    <property type="entry name" value="Peptidase_S66"/>
    <property type="match status" value="1"/>
</dbReference>
<dbReference type="EMBL" id="DXDC01000253">
    <property type="protein sequence ID" value="HIY66281.1"/>
    <property type="molecule type" value="Genomic_DNA"/>
</dbReference>
<dbReference type="Proteomes" id="UP000824005">
    <property type="component" value="Unassembled WGS sequence"/>
</dbReference>
<evidence type="ECO:0000256" key="1">
    <source>
        <dbReference type="ARBA" id="ARBA00010233"/>
    </source>
</evidence>
<feature type="active site" description="Nucleophile" evidence="6">
    <location>
        <position position="125"/>
    </location>
</feature>
<organism evidence="9 10">
    <name type="scientific">Candidatus Agrococcus pullicola</name>
    <dbReference type="NCBI Taxonomy" id="2838429"/>
    <lineage>
        <taxon>Bacteria</taxon>
        <taxon>Bacillati</taxon>
        <taxon>Actinomycetota</taxon>
        <taxon>Actinomycetes</taxon>
        <taxon>Micrococcales</taxon>
        <taxon>Microbacteriaceae</taxon>
        <taxon>Agrococcus</taxon>
    </lineage>
</organism>
<dbReference type="InterPro" id="IPR003507">
    <property type="entry name" value="S66_fam"/>
</dbReference>